<protein>
    <submittedName>
        <fullName evidence="5">(rape) hypothetical protein</fullName>
    </submittedName>
</protein>
<dbReference type="EMBL" id="HG994367">
    <property type="protein sequence ID" value="CAF1701243.1"/>
    <property type="molecule type" value="Genomic_DNA"/>
</dbReference>
<feature type="chain" id="PRO_5032301266" evidence="4">
    <location>
        <begin position="25"/>
        <end position="138"/>
    </location>
</feature>
<reference evidence="5" key="1">
    <citation type="submission" date="2021-01" db="EMBL/GenBank/DDBJ databases">
        <authorList>
            <consortium name="Genoscope - CEA"/>
            <person name="William W."/>
        </authorList>
    </citation>
    <scope>NUCLEOTIDE SEQUENCE</scope>
</reference>
<dbReference type="PANTHER" id="PTHR32183">
    <property type="match status" value="1"/>
</dbReference>
<evidence type="ECO:0000313" key="5">
    <source>
        <dbReference type="EMBL" id="CAF1701243.1"/>
    </source>
</evidence>
<proteinExistence type="predicted"/>
<name>A0A816I923_BRANA</name>
<keyword evidence="1" id="KW-0489">Methyltransferase</keyword>
<dbReference type="GO" id="GO:0008168">
    <property type="term" value="F:methyltransferase activity"/>
    <property type="evidence" value="ECO:0007669"/>
    <property type="project" value="UniProtKB-KW"/>
</dbReference>
<gene>
    <name evidence="5" type="ORF">DARMORV10_C03P29320.1</name>
</gene>
<dbReference type="GO" id="GO:0032259">
    <property type="term" value="P:methylation"/>
    <property type="evidence" value="ECO:0007669"/>
    <property type="project" value="UniProtKB-KW"/>
</dbReference>
<accession>A0A816I923</accession>
<evidence type="ECO:0000256" key="3">
    <source>
        <dbReference type="ARBA" id="ARBA00022691"/>
    </source>
</evidence>
<sequence>MVNLHQTHQNIFLFLSSFCLDIIGYDVVAMACADRYVVGLDISKTVVEQSSKHETSMGTANGTLMFPMDERSGCAPYKVSVSEYENVLIPLGFEKISIADNELAVTTRKGLEKIGRWRKKKWRSLHLVICDDALLIIK</sequence>
<keyword evidence="4" id="KW-0732">Signal</keyword>
<evidence type="ECO:0000256" key="1">
    <source>
        <dbReference type="ARBA" id="ARBA00022603"/>
    </source>
</evidence>
<keyword evidence="3" id="KW-0949">S-adenosyl-L-methionine</keyword>
<evidence type="ECO:0000256" key="4">
    <source>
        <dbReference type="SAM" id="SignalP"/>
    </source>
</evidence>
<dbReference type="Gramene" id="CDX95576">
    <property type="protein sequence ID" value="CDX95576"/>
    <property type="gene ID" value="GSBRNA2T00101437001"/>
</dbReference>
<dbReference type="Proteomes" id="UP001295469">
    <property type="component" value="Chromosome C03"/>
</dbReference>
<keyword evidence="2" id="KW-0808">Transferase</keyword>
<dbReference type="InterPro" id="IPR029063">
    <property type="entry name" value="SAM-dependent_MTases_sf"/>
</dbReference>
<dbReference type="PANTHER" id="PTHR32183:SF11">
    <property type="entry name" value="THIOL METHYLTRANSFERASE 2-RELATED"/>
    <property type="match status" value="1"/>
</dbReference>
<feature type="signal peptide" evidence="4">
    <location>
        <begin position="1"/>
        <end position="24"/>
    </location>
</feature>
<dbReference type="SMR" id="A0A816I923"/>
<dbReference type="Gene3D" id="3.40.50.150">
    <property type="entry name" value="Vaccinia Virus protein VP39"/>
    <property type="match status" value="1"/>
</dbReference>
<organism evidence="5">
    <name type="scientific">Brassica napus</name>
    <name type="common">Rape</name>
    <dbReference type="NCBI Taxonomy" id="3708"/>
    <lineage>
        <taxon>Eukaryota</taxon>
        <taxon>Viridiplantae</taxon>
        <taxon>Streptophyta</taxon>
        <taxon>Embryophyta</taxon>
        <taxon>Tracheophyta</taxon>
        <taxon>Spermatophyta</taxon>
        <taxon>Magnoliopsida</taxon>
        <taxon>eudicotyledons</taxon>
        <taxon>Gunneridae</taxon>
        <taxon>Pentapetalae</taxon>
        <taxon>rosids</taxon>
        <taxon>malvids</taxon>
        <taxon>Brassicales</taxon>
        <taxon>Brassicaceae</taxon>
        <taxon>Brassiceae</taxon>
        <taxon>Brassica</taxon>
    </lineage>
</organism>
<evidence type="ECO:0000256" key="2">
    <source>
        <dbReference type="ARBA" id="ARBA00022679"/>
    </source>
</evidence>
<dbReference type="AlphaFoldDB" id="A0A816I923"/>